<dbReference type="SUPFAM" id="SSF69255">
    <property type="entry name" value="gp5 N-terminal domain-like"/>
    <property type="match status" value="1"/>
</dbReference>
<evidence type="ECO:0000256" key="1">
    <source>
        <dbReference type="ARBA" id="ARBA00004613"/>
    </source>
</evidence>
<dbReference type="Gene3D" id="4.10.220.110">
    <property type="match status" value="1"/>
</dbReference>
<evidence type="ECO:0000313" key="6">
    <source>
        <dbReference type="EMBL" id="NJO99588.1"/>
    </source>
</evidence>
<evidence type="ECO:0000256" key="2">
    <source>
        <dbReference type="ARBA" id="ARBA00005558"/>
    </source>
</evidence>
<dbReference type="InterPro" id="IPR006531">
    <property type="entry name" value="Gp5/Vgr_OB"/>
</dbReference>
<dbReference type="RefSeq" id="WP_168080877.1">
    <property type="nucleotide sequence ID" value="NZ_JAAVJI010000001.1"/>
</dbReference>
<name>A0ABX0YB12_9PSED</name>
<dbReference type="Pfam" id="PF22178">
    <property type="entry name" value="Gp5_trimer_C"/>
    <property type="match status" value="1"/>
</dbReference>
<organism evidence="6 7">
    <name type="scientific">Pseudomonas quercus</name>
    <dbReference type="NCBI Taxonomy" id="2722792"/>
    <lineage>
        <taxon>Bacteria</taxon>
        <taxon>Pseudomonadati</taxon>
        <taxon>Pseudomonadota</taxon>
        <taxon>Gammaproteobacteria</taxon>
        <taxon>Pseudomonadales</taxon>
        <taxon>Pseudomonadaceae</taxon>
        <taxon>Pseudomonas</taxon>
    </lineage>
</organism>
<dbReference type="Gene3D" id="2.30.110.50">
    <property type="match status" value="1"/>
</dbReference>
<dbReference type="Gene3D" id="2.40.50.230">
    <property type="entry name" value="Gp5 N-terminal domain"/>
    <property type="match status" value="1"/>
</dbReference>
<evidence type="ECO:0000259" key="4">
    <source>
        <dbReference type="Pfam" id="PF04717"/>
    </source>
</evidence>
<gene>
    <name evidence="6" type="primary">tssI</name>
    <name evidence="6" type="ORF">HBH25_01735</name>
</gene>
<dbReference type="PANTHER" id="PTHR32305:SF15">
    <property type="entry name" value="PROTEIN RHSA-RELATED"/>
    <property type="match status" value="1"/>
</dbReference>
<keyword evidence="7" id="KW-1185">Reference proteome</keyword>
<dbReference type="Pfam" id="PF05954">
    <property type="entry name" value="Phage_GPD"/>
    <property type="match status" value="1"/>
</dbReference>
<accession>A0ABX0YB12</accession>
<keyword evidence="3" id="KW-0964">Secreted</keyword>
<comment type="similarity">
    <text evidence="2">Belongs to the VgrG protein family.</text>
</comment>
<dbReference type="SUPFAM" id="SSF69279">
    <property type="entry name" value="Phage tail proteins"/>
    <property type="match status" value="2"/>
</dbReference>
<dbReference type="InterPro" id="IPR054030">
    <property type="entry name" value="Gp5_Vgr_C"/>
</dbReference>
<dbReference type="NCBIfam" id="TIGR03361">
    <property type="entry name" value="VI_Rhs_Vgr"/>
    <property type="match status" value="1"/>
</dbReference>
<proteinExistence type="inferred from homology"/>
<dbReference type="Pfam" id="PF04717">
    <property type="entry name" value="Phage_base_V"/>
    <property type="match status" value="1"/>
</dbReference>
<dbReference type="InterPro" id="IPR037026">
    <property type="entry name" value="Vgr_OB-fold_dom_sf"/>
</dbReference>
<evidence type="ECO:0000259" key="5">
    <source>
        <dbReference type="Pfam" id="PF22178"/>
    </source>
</evidence>
<comment type="subcellular location">
    <subcellularLocation>
        <location evidence="1">Secreted</location>
    </subcellularLocation>
</comment>
<evidence type="ECO:0000256" key="3">
    <source>
        <dbReference type="ARBA" id="ARBA00022525"/>
    </source>
</evidence>
<evidence type="ECO:0000313" key="7">
    <source>
        <dbReference type="Proteomes" id="UP000746535"/>
    </source>
</evidence>
<dbReference type="PANTHER" id="PTHR32305">
    <property type="match status" value="1"/>
</dbReference>
<sequence>MLDRLDSLFTAQENRLFQLHTTLKSEHELVLSSFTGAEGLSEDFGFRLELVCEDRNIKLKSALGQRATVKIRLESGGSRFINGVISGFSKRRSDDGTCHYSAVLGSWLSLLEQRHDARIFHEKTVADVVSDVFSRYGTLADYEFQLAKPLKVRSYVTQYRESDYHFVLRLLEDEGLYFYFVHTADSHRMIIGDDTTLFSALPEHPVIAYQPDIGMAEVGSIFEWTAARSLHSGALATQTFDYRQPRNRLPVHMKTLNQQGDAPTFELYDYMGHYTHQNYEEGEALLRRRIELLELGGKAFKGGSDCRALRVGHTFELQGHYEHDKGLADDRIFLPMAVHHSGMNNYLSHQSAQYSNTFECVRAKVPFRPALNRLRPTIMGPQTAVVVGPKGEEIYTDSLGRIKVQFHWDRYGQFNDQSSCWVRVVQPAASAGFGSIRIPRVGDEVVVEFLEGNPDRPLVTGSLYNASNSPPWELPANKTQSGMMTRSIKGQASQANFLRFEDKLGAEQLCIHAEREMLTEVETDDLQRVGGTRCVSVQGDHVETVRKSVNVTVEEGGYRVEAQEGAIHFTAATQITLEVGKSVLRLKQDGTIEVQGVTVNIEGAGVINLNA</sequence>
<dbReference type="InterPro" id="IPR017847">
    <property type="entry name" value="T6SS_RhsGE_Vgr_subset"/>
</dbReference>
<dbReference type="InterPro" id="IPR006533">
    <property type="entry name" value="T6SS_Vgr_RhsGE"/>
</dbReference>
<dbReference type="Gene3D" id="3.55.50.10">
    <property type="entry name" value="Baseplate protein-like domains"/>
    <property type="match status" value="1"/>
</dbReference>
<feature type="domain" description="Gp5/Type VI secretion system Vgr protein OB-fold" evidence="4">
    <location>
        <begin position="396"/>
        <end position="464"/>
    </location>
</feature>
<dbReference type="EMBL" id="JAAVJI010000001">
    <property type="protein sequence ID" value="NJO99588.1"/>
    <property type="molecule type" value="Genomic_DNA"/>
</dbReference>
<comment type="caution">
    <text evidence="6">The sequence shown here is derived from an EMBL/GenBank/DDBJ whole genome shotgun (WGS) entry which is preliminary data.</text>
</comment>
<dbReference type="InterPro" id="IPR050708">
    <property type="entry name" value="T6SS_VgrG/RHS"/>
</dbReference>
<dbReference type="NCBIfam" id="TIGR01646">
    <property type="entry name" value="vgr_GE"/>
    <property type="match status" value="1"/>
</dbReference>
<dbReference type="SUPFAM" id="SSF69349">
    <property type="entry name" value="Phage fibre proteins"/>
    <property type="match status" value="1"/>
</dbReference>
<dbReference type="Proteomes" id="UP000746535">
    <property type="component" value="Unassembled WGS sequence"/>
</dbReference>
<protein>
    <submittedName>
        <fullName evidence="6">Type VI secretion system tip protein VgrG</fullName>
    </submittedName>
</protein>
<feature type="domain" description="Gp5/Type VI secretion system Vgr C-terminal trimerisation" evidence="5">
    <location>
        <begin position="481"/>
        <end position="555"/>
    </location>
</feature>
<reference evidence="6 7" key="1">
    <citation type="submission" date="2020-03" db="EMBL/GenBank/DDBJ databases">
        <authorList>
            <person name="Wang L."/>
            <person name="He N."/>
            <person name="Li Y."/>
            <person name="Fang Y."/>
            <person name="Zhang F."/>
        </authorList>
    </citation>
    <scope>NUCLEOTIDE SEQUENCE [LARGE SCALE GENOMIC DNA]</scope>
    <source>
        <strain evidence="7">hsmgli-8</strain>
    </source>
</reference>